<gene>
    <name evidence="2" type="ORF">NTEN_LOCUS6153</name>
</gene>
<feature type="region of interest" description="Disordered" evidence="1">
    <location>
        <begin position="377"/>
        <end position="702"/>
    </location>
</feature>
<feature type="compositionally biased region" description="Basic residues" evidence="1">
    <location>
        <begin position="1204"/>
        <end position="1215"/>
    </location>
</feature>
<feature type="region of interest" description="Disordered" evidence="1">
    <location>
        <begin position="720"/>
        <end position="741"/>
    </location>
</feature>
<evidence type="ECO:0000313" key="2">
    <source>
        <dbReference type="EMBL" id="CAA9999936.1"/>
    </source>
</evidence>
<feature type="compositionally biased region" description="Pro residues" evidence="1">
    <location>
        <begin position="921"/>
        <end position="932"/>
    </location>
</feature>
<feature type="region of interest" description="Disordered" evidence="1">
    <location>
        <begin position="1397"/>
        <end position="1435"/>
    </location>
</feature>
<organism evidence="2 3">
    <name type="scientific">Nesidiocoris tenuis</name>
    <dbReference type="NCBI Taxonomy" id="355587"/>
    <lineage>
        <taxon>Eukaryota</taxon>
        <taxon>Metazoa</taxon>
        <taxon>Ecdysozoa</taxon>
        <taxon>Arthropoda</taxon>
        <taxon>Hexapoda</taxon>
        <taxon>Insecta</taxon>
        <taxon>Pterygota</taxon>
        <taxon>Neoptera</taxon>
        <taxon>Paraneoptera</taxon>
        <taxon>Hemiptera</taxon>
        <taxon>Heteroptera</taxon>
        <taxon>Panheteroptera</taxon>
        <taxon>Cimicomorpha</taxon>
        <taxon>Miridae</taxon>
        <taxon>Dicyphina</taxon>
        <taxon>Nesidiocoris</taxon>
    </lineage>
</organism>
<feature type="compositionally biased region" description="Polar residues" evidence="1">
    <location>
        <begin position="275"/>
        <end position="287"/>
    </location>
</feature>
<feature type="compositionally biased region" description="Basic residues" evidence="1">
    <location>
        <begin position="288"/>
        <end position="300"/>
    </location>
</feature>
<feature type="region of interest" description="Disordered" evidence="1">
    <location>
        <begin position="900"/>
        <end position="986"/>
    </location>
</feature>
<feature type="region of interest" description="Disordered" evidence="1">
    <location>
        <begin position="227"/>
        <end position="310"/>
    </location>
</feature>
<keyword evidence="3" id="KW-1185">Reference proteome</keyword>
<feature type="compositionally biased region" description="Basic and acidic residues" evidence="1">
    <location>
        <begin position="498"/>
        <end position="524"/>
    </location>
</feature>
<feature type="compositionally biased region" description="Polar residues" evidence="1">
    <location>
        <begin position="1276"/>
        <end position="1288"/>
    </location>
</feature>
<feature type="non-terminal residue" evidence="2">
    <location>
        <position position="1512"/>
    </location>
</feature>
<protein>
    <submittedName>
        <fullName evidence="2">Uncharacterized protein</fullName>
    </submittedName>
</protein>
<dbReference type="Proteomes" id="UP000479000">
    <property type="component" value="Unassembled WGS sequence"/>
</dbReference>
<proteinExistence type="predicted"/>
<accession>A0A6H5GAR7</accession>
<feature type="region of interest" description="Disordered" evidence="1">
    <location>
        <begin position="1187"/>
        <end position="1230"/>
    </location>
</feature>
<feature type="compositionally biased region" description="Basic and acidic residues" evidence="1">
    <location>
        <begin position="396"/>
        <end position="412"/>
    </location>
</feature>
<feature type="compositionally biased region" description="Basic and acidic residues" evidence="1">
    <location>
        <begin position="422"/>
        <end position="443"/>
    </location>
</feature>
<feature type="compositionally biased region" description="Polar residues" evidence="1">
    <location>
        <begin position="727"/>
        <end position="737"/>
    </location>
</feature>
<name>A0A6H5GAR7_9HEMI</name>
<dbReference type="OrthoDB" id="6619045at2759"/>
<feature type="compositionally biased region" description="Basic and acidic residues" evidence="1">
    <location>
        <begin position="662"/>
        <end position="674"/>
    </location>
</feature>
<feature type="compositionally biased region" description="Basic and acidic residues" evidence="1">
    <location>
        <begin position="682"/>
        <end position="693"/>
    </location>
</feature>
<sequence length="1512" mass="168383">MLPFSRNSELRYEKKIGGPSGRSPATLHTITHYPLALGLHTQVCQGCRSDCQHSSTNVHYLPTFAIIYDKQMDLRSIATSIQILITNNIIQKDRFGFDFDYEFDFLFHCEFDFDFDNEFDFLFHCNIIENRIRTSEKNNTLLQVHVQCFSYASLNIETVRGLKIAKSGEYGDCRFFSGIVGTPSSQLRPKPANGGAAVYSEPFAVVLTFMYRRFERSRTMTAVTPQPVLEQLDLDPSVSDEPPGIELLETANEDDDNPRRRHKKRSKEERRKRSLSYSTDASMCSNISKRRKKKKKHHRRSLDEPPSPKVNPIFLWVKEDNAKIVEVRCEDYDRRNRIKLTKTAGGWRATPHVQITQWLSSSPTVKRFKVEEDDLRAPKLEPESLSEPDNNLDDCIADRPIKLDSDRSESKCETPPPQLEKCPSESDLRLIDDSGHAGERTAPKLEPNVDISHIRKESDVLEMELSDSEKRNDDASQLSQEKASDESHHSDIPLVEDNELHRVTDNIEELSRGTYDDDVPKEPATEPALELSEDPVALVSSTEDESIAVQGDRVVDSKMDSEDNQQNEALITDDEPGSSHVNSPKGSPSDGVDENANIPELVQVQSPDVRPAGVGNADENSLPTPHDCETAAAVDDSISHESMSAGDESLPEENSHLSGGGEENKQDCVVKCCEDPQSSNVDENHNNEFDSDSRPNCMNIEPSDFCQDVEEILGAIESQPHHKDEGTAQQSSSQNSSKDVDEYDHNALMTELEEMMNERMKNDHSSHKDVLDIYTFVPSPSNAVQEKAKPKETRCSKIERVIEQVKAKSACAMLAKATVSNQDQPKSVSTPQSQLRSCELDNLDLLWRLPEGTTIHHSKLLENKDHVTALMQQSSIPEEACPTATISLVKPATPVASIPTYSIPPEPIQEEPLNLGKPRRPSPPSVTVPSHPPSISLMKKEAPTTCKQESKPQFAMHHSQHPEPDLSRVKTMPKGTERCTPDSSKPLEPLAQLKEIMSDPEVTVPDPLLVPKERLSALIANPKREIPRLMALTNEVKYPKLDTNLMEVSLAHLQLLLQSSKKEDELKLIQKHADLLQSHLKNDSAALDPATMNALNQMLWFPYLSHLDMSRTANPQDVMGMMNMMYPYNAWGHQAYDYAQQSHLMNFWQDIAQKPNLSAAPAVSKGYSDLYKSIPPVMSPSLYTSASSLDNSRVMPSASYPSRTSKHSSSRRHHRSETAMPPPPPLIPASATDFLKSPAFDLSAWSMPQTSEASRVSSSLGHYKFPPRSEAPALPSSCSQTKVSTSETPPKLKVRKFEVDPNAVPKLINKNLAPPSLPPLSAMSRQKSTSNLIELYHLMAKADSNCCVNKAAKSVSIIQWSLPLDHVSGVTQIGGWHERTFFSRGHSSGMRQQAIRSYKGGTSLLPRRGNKSLGSNYRPEESETKPKNATSGSPTDRRRFAILALNCMAARARTSNARDRLALTVDYSISGSVVVCSQPMAHRTVQAQFSECTNGRIRSNSAESAVECGLVE</sequence>
<evidence type="ECO:0000313" key="3">
    <source>
        <dbReference type="Proteomes" id="UP000479000"/>
    </source>
</evidence>
<dbReference type="EMBL" id="CADCXU010009071">
    <property type="protein sequence ID" value="CAA9999936.1"/>
    <property type="molecule type" value="Genomic_DNA"/>
</dbReference>
<feature type="compositionally biased region" description="Basic and acidic residues" evidence="1">
    <location>
        <begin position="482"/>
        <end position="491"/>
    </location>
</feature>
<evidence type="ECO:0000256" key="1">
    <source>
        <dbReference type="SAM" id="MobiDB-lite"/>
    </source>
</evidence>
<feature type="region of interest" description="Disordered" evidence="1">
    <location>
        <begin position="1268"/>
        <end position="1289"/>
    </location>
</feature>
<reference evidence="2 3" key="1">
    <citation type="submission" date="2020-02" db="EMBL/GenBank/DDBJ databases">
        <authorList>
            <person name="Ferguson B K."/>
        </authorList>
    </citation>
    <scope>NUCLEOTIDE SEQUENCE [LARGE SCALE GENOMIC DNA]</scope>
</reference>